<feature type="region of interest" description="Disordered" evidence="5">
    <location>
        <begin position="179"/>
        <end position="215"/>
    </location>
</feature>
<dbReference type="InterPro" id="IPR011050">
    <property type="entry name" value="Pectin_lyase_fold/virulence"/>
</dbReference>
<evidence type="ECO:0000256" key="2">
    <source>
        <dbReference type="ARBA" id="ARBA00036818"/>
    </source>
</evidence>
<dbReference type="GO" id="GO:0030570">
    <property type="term" value="F:pectate lyase activity"/>
    <property type="evidence" value="ECO:0007669"/>
    <property type="project" value="InterPro"/>
</dbReference>
<dbReference type="AlphaFoldDB" id="A0AAD9G5P2"/>
<keyword evidence="6" id="KW-0456">Lyase</keyword>
<dbReference type="Gene3D" id="2.160.20.10">
    <property type="entry name" value="Single-stranded right-handed beta-helix, Pectin lyase-like"/>
    <property type="match status" value="1"/>
</dbReference>
<keyword evidence="1" id="KW-1015">Disulfide bond</keyword>
<protein>
    <recommendedName>
        <fullName evidence="4">pectin lyase</fullName>
        <ecNumber evidence="4">4.2.2.10</ecNumber>
    </recommendedName>
</protein>
<dbReference type="EC" id="4.2.2.10" evidence="4"/>
<name>A0AAD9G5P2_9STRA</name>
<dbReference type="InterPro" id="IPR045032">
    <property type="entry name" value="PEL"/>
</dbReference>
<gene>
    <name evidence="6" type="ORF">P3T76_012243</name>
</gene>
<comment type="catalytic activity">
    <reaction evidence="2">
        <text>Eliminative cleavage of (1-&gt;4)-alpha-D-galacturonan methyl ester to give oligosaccharides with 4-deoxy-6-O-methyl-alpha-D-galact-4-enuronosyl groups at their non-reducing ends.</text>
        <dbReference type="EC" id="4.2.2.10"/>
    </reaction>
</comment>
<evidence type="ECO:0000256" key="4">
    <source>
        <dbReference type="ARBA" id="ARBA00039082"/>
    </source>
</evidence>
<comment type="function">
    <text evidence="3">Pectinolytic enzymes consist of four classes of enzymes: pectin lyase, polygalacturonase, pectin methylesterase and rhamnogalacturonase. Among pectinolytic enzymes, pectin lyase is the most important in depolymerization of pectin, since it cleaves internal glycosidic bonds of highly methylated pectins.</text>
</comment>
<organism evidence="6 7">
    <name type="scientific">Phytophthora citrophthora</name>
    <dbReference type="NCBI Taxonomy" id="4793"/>
    <lineage>
        <taxon>Eukaryota</taxon>
        <taxon>Sar</taxon>
        <taxon>Stramenopiles</taxon>
        <taxon>Oomycota</taxon>
        <taxon>Peronosporomycetes</taxon>
        <taxon>Peronosporales</taxon>
        <taxon>Peronosporaceae</taxon>
        <taxon>Phytophthora</taxon>
    </lineage>
</organism>
<evidence type="ECO:0000313" key="7">
    <source>
        <dbReference type="Proteomes" id="UP001259832"/>
    </source>
</evidence>
<keyword evidence="7" id="KW-1185">Reference proteome</keyword>
<accession>A0AAD9G5P2</accession>
<dbReference type="PANTHER" id="PTHR31683">
    <property type="entry name" value="PECTATE LYASE 18-RELATED"/>
    <property type="match status" value="1"/>
</dbReference>
<dbReference type="PANTHER" id="PTHR31683:SF67">
    <property type="entry name" value="PECTIN LYASE F-RELATED"/>
    <property type="match status" value="1"/>
</dbReference>
<comment type="caution">
    <text evidence="6">The sequence shown here is derived from an EMBL/GenBank/DDBJ whole genome shotgun (WGS) entry which is preliminary data.</text>
</comment>
<sequence length="215" mass="22041">MGLTISNSDFDGNTEYSASCDGRHYWGGFLLYGETTQISLVNNFIHKTSGRSPKIGGSADQNVVVHAANNFFSDNSGHAFDVAASAYVLAEGNYFDTVTTPNLDDEDGNFFVPTAASDCVSSLSRDCELNVLTDSGTLAGYNEDAVKNILSSYTTQIGGYSVAAASKLSAATANFGVGSVSSSSATTATSTDSTAASESSSVSSSAATDATLSVS</sequence>
<dbReference type="InterPro" id="IPR012334">
    <property type="entry name" value="Pectin_lyas_fold"/>
</dbReference>
<evidence type="ECO:0000313" key="6">
    <source>
        <dbReference type="EMBL" id="KAK1932249.1"/>
    </source>
</evidence>
<dbReference type="EMBL" id="JASMQC010000030">
    <property type="protein sequence ID" value="KAK1932249.1"/>
    <property type="molecule type" value="Genomic_DNA"/>
</dbReference>
<evidence type="ECO:0000256" key="1">
    <source>
        <dbReference type="ARBA" id="ARBA00023157"/>
    </source>
</evidence>
<proteinExistence type="predicted"/>
<dbReference type="SUPFAM" id="SSF51126">
    <property type="entry name" value="Pectin lyase-like"/>
    <property type="match status" value="1"/>
</dbReference>
<dbReference type="Proteomes" id="UP001259832">
    <property type="component" value="Unassembled WGS sequence"/>
</dbReference>
<evidence type="ECO:0000256" key="5">
    <source>
        <dbReference type="SAM" id="MobiDB-lite"/>
    </source>
</evidence>
<evidence type="ECO:0000256" key="3">
    <source>
        <dbReference type="ARBA" id="ARBA00037631"/>
    </source>
</evidence>
<reference evidence="6" key="1">
    <citation type="submission" date="2023-08" db="EMBL/GenBank/DDBJ databases">
        <title>Reference Genome Resource for the Citrus Pathogen Phytophthora citrophthora.</title>
        <authorList>
            <person name="Moller H."/>
            <person name="Coetzee B."/>
            <person name="Rose L.J."/>
            <person name="Van Niekerk J.M."/>
        </authorList>
    </citation>
    <scope>NUCLEOTIDE SEQUENCE</scope>
    <source>
        <strain evidence="6">STE-U-9442</strain>
    </source>
</reference>
<dbReference type="GO" id="GO:0047490">
    <property type="term" value="F:pectin lyase activity"/>
    <property type="evidence" value="ECO:0007669"/>
    <property type="project" value="UniProtKB-EC"/>
</dbReference>